<sequence>MATKGDHTELTPWRVSRLVEAPVRGTVVTPEQLRALHPCPEPETLPAHLRQSGFNLPDFLARLDIPYERDQHEGGERYKLAHCPFNPEHGKGDAAIFQRPNGALGFKCLHNACADKRWQDVRALVDGPRETGVRPKKSIIDNWPKPKPIRASLYPVPAFEPDVLLPDALRDWVMDEADRMPSPPDFVAGSRLGDPGSGYRGKMRYPAQVPG</sequence>
<name>A0A450S9Q0_9GAMM</name>
<evidence type="ECO:0000313" key="2">
    <source>
        <dbReference type="EMBL" id="VFJ48122.1"/>
    </source>
</evidence>
<dbReference type="EMBL" id="CAADFA010000063">
    <property type="protein sequence ID" value="VFJ48801.1"/>
    <property type="molecule type" value="Genomic_DNA"/>
</dbReference>
<dbReference type="AlphaFoldDB" id="A0A450S9Q0"/>
<dbReference type="EMBL" id="CAADFL010000731">
    <property type="protein sequence ID" value="VFK20795.1"/>
    <property type="molecule type" value="Genomic_DNA"/>
</dbReference>
<reference evidence="3" key="1">
    <citation type="submission" date="2019-02" db="EMBL/GenBank/DDBJ databases">
        <authorList>
            <person name="Gruber-Vodicka R. H."/>
            <person name="Seah K. B. B."/>
        </authorList>
    </citation>
    <scope>NUCLEOTIDE SEQUENCE</scope>
    <source>
        <strain evidence="2">BECK_BZ163</strain>
        <strain evidence="4">BECK_BZ164</strain>
        <strain evidence="3">BECK_BZ165</strain>
    </source>
</reference>
<organism evidence="3">
    <name type="scientific">Candidatus Kentrum sp. FM</name>
    <dbReference type="NCBI Taxonomy" id="2126340"/>
    <lineage>
        <taxon>Bacteria</taxon>
        <taxon>Pseudomonadati</taxon>
        <taxon>Pseudomonadota</taxon>
        <taxon>Gammaproteobacteria</taxon>
        <taxon>Candidatus Kentrum</taxon>
    </lineage>
</organism>
<evidence type="ECO:0000313" key="3">
    <source>
        <dbReference type="EMBL" id="VFJ48801.1"/>
    </source>
</evidence>
<feature type="region of interest" description="Disordered" evidence="1">
    <location>
        <begin position="183"/>
        <end position="211"/>
    </location>
</feature>
<protein>
    <submittedName>
        <fullName evidence="3">Uncharacterized protein</fullName>
    </submittedName>
</protein>
<dbReference type="EMBL" id="CAADEZ010000055">
    <property type="protein sequence ID" value="VFJ48122.1"/>
    <property type="molecule type" value="Genomic_DNA"/>
</dbReference>
<proteinExistence type="predicted"/>
<gene>
    <name evidence="2" type="ORF">BECKFM1743A_GA0114220_1005516</name>
    <name evidence="4" type="ORF">BECKFM1743B_GA0114221_107313</name>
    <name evidence="3" type="ORF">BECKFM1743C_GA0114222_1006316</name>
</gene>
<evidence type="ECO:0000313" key="4">
    <source>
        <dbReference type="EMBL" id="VFK20795.1"/>
    </source>
</evidence>
<accession>A0A450S9Q0</accession>
<evidence type="ECO:0000256" key="1">
    <source>
        <dbReference type="SAM" id="MobiDB-lite"/>
    </source>
</evidence>